<proteinExistence type="predicted"/>
<dbReference type="Proteomes" id="UP000054481">
    <property type="component" value="Unassembled WGS sequence"/>
</dbReference>
<dbReference type="AlphaFoldDB" id="A0A0F8A5N2"/>
<evidence type="ECO:0000313" key="2">
    <source>
        <dbReference type="Proteomes" id="UP000054481"/>
    </source>
</evidence>
<accession>A0A0F8A5N2</accession>
<name>A0A0F8A5N2_9HYPO</name>
<protein>
    <submittedName>
        <fullName evidence="1">Uncharacterized protein</fullName>
    </submittedName>
</protein>
<keyword evidence="2" id="KW-1185">Reference proteome</keyword>
<dbReference type="EMBL" id="KQ030516">
    <property type="protein sequence ID" value="KJZ75624.1"/>
    <property type="molecule type" value="Genomic_DNA"/>
</dbReference>
<sequence length="118" mass="12510">MDAQNASFHQPPASVCRFFLGVSVAFSRADGCFQRQECVQGAGIIPLITGVGFVEIGRPPASGWHCISLGDEHPSNSRASAAAQATKAFQEQLVVESEAWRFVASPGTRKHGLVSNPA</sequence>
<organism evidence="1 2">
    <name type="scientific">Hirsutella minnesotensis 3608</name>
    <dbReference type="NCBI Taxonomy" id="1043627"/>
    <lineage>
        <taxon>Eukaryota</taxon>
        <taxon>Fungi</taxon>
        <taxon>Dikarya</taxon>
        <taxon>Ascomycota</taxon>
        <taxon>Pezizomycotina</taxon>
        <taxon>Sordariomycetes</taxon>
        <taxon>Hypocreomycetidae</taxon>
        <taxon>Hypocreales</taxon>
        <taxon>Ophiocordycipitaceae</taxon>
        <taxon>Hirsutella</taxon>
    </lineage>
</organism>
<evidence type="ECO:0000313" key="1">
    <source>
        <dbReference type="EMBL" id="KJZ75624.1"/>
    </source>
</evidence>
<gene>
    <name evidence="1" type="ORF">HIM_05087</name>
</gene>
<reference evidence="1 2" key="1">
    <citation type="journal article" date="2014" name="Genome Biol. Evol.">
        <title>Comparative genomics and transcriptomics analyses reveal divergent lifestyle features of nematode endoparasitic fungus Hirsutella minnesotensis.</title>
        <authorList>
            <person name="Lai Y."/>
            <person name="Liu K."/>
            <person name="Zhang X."/>
            <person name="Zhang X."/>
            <person name="Li K."/>
            <person name="Wang N."/>
            <person name="Shu C."/>
            <person name="Wu Y."/>
            <person name="Wang C."/>
            <person name="Bushley K.E."/>
            <person name="Xiang M."/>
            <person name="Liu X."/>
        </authorList>
    </citation>
    <scope>NUCLEOTIDE SEQUENCE [LARGE SCALE GENOMIC DNA]</scope>
    <source>
        <strain evidence="1 2">3608</strain>
    </source>
</reference>